<accession>A0AA47MFC0</accession>
<protein>
    <submittedName>
        <fullName evidence="2">Zinc finger protein 862</fullName>
    </submittedName>
</protein>
<dbReference type="SUPFAM" id="SSF53098">
    <property type="entry name" value="Ribonuclease H-like"/>
    <property type="match status" value="1"/>
</dbReference>
<gene>
    <name evidence="2" type="primary">ZNF862_27</name>
    <name evidence="2" type="ORF">N1851_024372</name>
</gene>
<comment type="caution">
    <text evidence="2">The sequence shown here is derived from an EMBL/GenBank/DDBJ whole genome shotgun (WGS) entry which is preliminary data.</text>
</comment>
<dbReference type="InterPro" id="IPR025398">
    <property type="entry name" value="DUF4371"/>
</dbReference>
<dbReference type="PANTHER" id="PTHR46880:SF5">
    <property type="entry name" value="DUF4371 DOMAIN-CONTAINING PROTEIN"/>
    <property type="match status" value="1"/>
</dbReference>
<dbReference type="InterPro" id="IPR012337">
    <property type="entry name" value="RNaseH-like_sf"/>
</dbReference>
<evidence type="ECO:0000313" key="3">
    <source>
        <dbReference type="Proteomes" id="UP001174136"/>
    </source>
</evidence>
<feature type="domain" description="DUF4371" evidence="1">
    <location>
        <begin position="80"/>
        <end position="192"/>
    </location>
</feature>
<dbReference type="Proteomes" id="UP001174136">
    <property type="component" value="Unassembled WGS sequence"/>
</dbReference>
<evidence type="ECO:0000259" key="1">
    <source>
        <dbReference type="Pfam" id="PF14291"/>
    </source>
</evidence>
<dbReference type="PANTHER" id="PTHR46880">
    <property type="entry name" value="RAS-ASSOCIATING DOMAIN-CONTAINING PROTEIN"/>
    <property type="match status" value="1"/>
</dbReference>
<proteinExistence type="predicted"/>
<name>A0AA47MFC0_MERPO</name>
<dbReference type="EMBL" id="JAOPHQ010004553">
    <property type="protein sequence ID" value="KAK0139090.1"/>
    <property type="molecule type" value="Genomic_DNA"/>
</dbReference>
<organism evidence="2 3">
    <name type="scientific">Merluccius polli</name>
    <name type="common">Benguela hake</name>
    <name type="synonym">Merluccius cadenati</name>
    <dbReference type="NCBI Taxonomy" id="89951"/>
    <lineage>
        <taxon>Eukaryota</taxon>
        <taxon>Metazoa</taxon>
        <taxon>Chordata</taxon>
        <taxon>Craniata</taxon>
        <taxon>Vertebrata</taxon>
        <taxon>Euteleostomi</taxon>
        <taxon>Actinopterygii</taxon>
        <taxon>Neopterygii</taxon>
        <taxon>Teleostei</taxon>
        <taxon>Neoteleostei</taxon>
        <taxon>Acanthomorphata</taxon>
        <taxon>Zeiogadaria</taxon>
        <taxon>Gadariae</taxon>
        <taxon>Gadiformes</taxon>
        <taxon>Gadoidei</taxon>
        <taxon>Merlucciidae</taxon>
        <taxon>Merluccius</taxon>
    </lineage>
</organism>
<dbReference type="Pfam" id="PF14291">
    <property type="entry name" value="DUF4371"/>
    <property type="match status" value="1"/>
</dbReference>
<sequence>MTKFRPWLYHTDQGSSVMTAFDPIINMEHESILGGFKCLYYLTKREQAHHTNYPALLDLAELLGCNYFKKLRIGKTINYRSHTIIDEMLEILATVVEEPILKDIHSSVAIGLEVDESTDVAVTRQLDLHVRYMDKEGQLFSQFLDLVNVSDGKADTIVAAIKEVLHKKKIPTQRLFGLGTDGAAVMTGRLNGVAKQLQDDFPWLLPVACAAHRLALACKDASSHVNYMATFRDHLQQLHLYFRNSANRTAVLKTAAQSLGLQALKVTEVKDTRWLSQHLATTTLQRNLPAVLAALAEETKVNKCPVAKGLYGFCCTYRFVAAVYLQADVLPHLARLSKIFQKENVNFLAIKYQVPVTKACLRSIRDAADQQPHGSFLARLHEDLADPTGLGTFSIMHEEERHRRGRPRGEETREGLWSRFRTQVMEPYLDGLQDSLDRRFQHLDILEAFQVLGPQAATEDDAVNTRHLQTLSTKFLQHPENPVLQEWTSYKQHLLVGAFKVQSPDLVSSPALIASMLDPRHKHLGFLTSEKRLLANAKLLDLAAAVPFGDMATAYDELSHVMASRDEDGEIPTSDEQGAATQPEDSAATAMVLLLGDQYFSNASNSAETEVKNFLGAAPHLWM</sequence>
<dbReference type="AlphaFoldDB" id="A0AA47MFC0"/>
<reference evidence="2" key="1">
    <citation type="journal article" date="2023" name="Front. Mar. Sci.">
        <title>A new Merluccius polli reference genome to investigate the effects of global change in West African waters.</title>
        <authorList>
            <person name="Mateo J.L."/>
            <person name="Blanco-Fernandez C."/>
            <person name="Garcia-Vazquez E."/>
            <person name="Machado-Schiaffino G."/>
        </authorList>
    </citation>
    <scope>NUCLEOTIDE SEQUENCE</scope>
    <source>
        <strain evidence="2">C29</strain>
        <tissue evidence="2">Fin</tissue>
    </source>
</reference>
<evidence type="ECO:0000313" key="2">
    <source>
        <dbReference type="EMBL" id="KAK0139090.1"/>
    </source>
</evidence>
<keyword evidence="3" id="KW-1185">Reference proteome</keyword>